<evidence type="ECO:0000256" key="1">
    <source>
        <dbReference type="ARBA" id="ARBA00001946"/>
    </source>
</evidence>
<evidence type="ECO:0000313" key="4">
    <source>
        <dbReference type="EMBL" id="NUW37560.1"/>
    </source>
</evidence>
<dbReference type="PRINTS" id="PR00502">
    <property type="entry name" value="NUDIXFAMILY"/>
</dbReference>
<feature type="domain" description="Nudix hydrolase" evidence="3">
    <location>
        <begin position="19"/>
        <end position="151"/>
    </location>
</feature>
<dbReference type="Gene3D" id="3.90.79.10">
    <property type="entry name" value="Nucleoside Triphosphate Pyrophosphohydrolase"/>
    <property type="match status" value="1"/>
</dbReference>
<comment type="cofactor">
    <cofactor evidence="1">
        <name>Mg(2+)</name>
        <dbReference type="ChEBI" id="CHEBI:18420"/>
    </cofactor>
</comment>
<dbReference type="Pfam" id="PF00293">
    <property type="entry name" value="NUDIX"/>
    <property type="match status" value="1"/>
</dbReference>
<dbReference type="SUPFAM" id="SSF55811">
    <property type="entry name" value="Nudix"/>
    <property type="match status" value="1"/>
</dbReference>
<dbReference type="EMBL" id="JABWGN010000021">
    <property type="protein sequence ID" value="NUW37560.1"/>
    <property type="molecule type" value="Genomic_DNA"/>
</dbReference>
<dbReference type="InterPro" id="IPR000086">
    <property type="entry name" value="NUDIX_hydrolase_dom"/>
</dbReference>
<reference evidence="4 5" key="1">
    <citation type="submission" date="2020-06" db="EMBL/GenBank/DDBJ databases">
        <title>Nonomuraea sp. SMC257, a novel actinomycete isolated from soil.</title>
        <authorList>
            <person name="Chanama M."/>
        </authorList>
    </citation>
    <scope>NUCLEOTIDE SEQUENCE [LARGE SCALE GENOMIC DNA]</scope>
    <source>
        <strain evidence="4 5">SMC257</strain>
    </source>
</reference>
<gene>
    <name evidence="4" type="ORF">HTZ77_40090</name>
</gene>
<accession>A0A7Y6IFX3</accession>
<dbReference type="AlphaFoldDB" id="A0A7Y6IFX3"/>
<keyword evidence="5" id="KW-1185">Reference proteome</keyword>
<evidence type="ECO:0000256" key="2">
    <source>
        <dbReference type="ARBA" id="ARBA00022801"/>
    </source>
</evidence>
<sequence length="164" mass="18153">MPMSPYLAGLRAKVGSELLLLPSVCGCVFDESGRLLVARHGDVGLWAAPGGGLDPDERPEDAVVRELREELAVEVEVRGVIGVYGGPEFRAVYPNGHQCQYMIAVFGCTLASGVPQPDGDEITDYRWVTEEELAGLRMTPWSPRVLPEVFAWWRGQTRRWATMH</sequence>
<dbReference type="GO" id="GO:0016787">
    <property type="term" value="F:hydrolase activity"/>
    <property type="evidence" value="ECO:0007669"/>
    <property type="project" value="UniProtKB-KW"/>
</dbReference>
<comment type="caution">
    <text evidence="4">The sequence shown here is derived from an EMBL/GenBank/DDBJ whole genome shotgun (WGS) entry which is preliminary data.</text>
</comment>
<proteinExistence type="predicted"/>
<dbReference type="Proteomes" id="UP000586042">
    <property type="component" value="Unassembled WGS sequence"/>
</dbReference>
<dbReference type="PANTHER" id="PTHR43046:SF14">
    <property type="entry name" value="MUTT_NUDIX FAMILY PROTEIN"/>
    <property type="match status" value="1"/>
</dbReference>
<dbReference type="PANTHER" id="PTHR43046">
    <property type="entry name" value="GDP-MANNOSE MANNOSYL HYDROLASE"/>
    <property type="match status" value="1"/>
</dbReference>
<protein>
    <submittedName>
        <fullName evidence="4">NUDIX domain-containing protein</fullName>
    </submittedName>
</protein>
<evidence type="ECO:0000259" key="3">
    <source>
        <dbReference type="PROSITE" id="PS51462"/>
    </source>
</evidence>
<dbReference type="InterPro" id="IPR020476">
    <property type="entry name" value="Nudix_hydrolase"/>
</dbReference>
<name>A0A7Y6IFX3_9ACTN</name>
<evidence type="ECO:0000313" key="5">
    <source>
        <dbReference type="Proteomes" id="UP000586042"/>
    </source>
</evidence>
<dbReference type="InterPro" id="IPR015797">
    <property type="entry name" value="NUDIX_hydrolase-like_dom_sf"/>
</dbReference>
<dbReference type="PROSITE" id="PS51462">
    <property type="entry name" value="NUDIX"/>
    <property type="match status" value="1"/>
</dbReference>
<dbReference type="RefSeq" id="WP_175594999.1">
    <property type="nucleotide sequence ID" value="NZ_JABWGN010000021.1"/>
</dbReference>
<organism evidence="4 5">
    <name type="scientific">Nonomuraea montanisoli</name>
    <dbReference type="NCBI Taxonomy" id="2741721"/>
    <lineage>
        <taxon>Bacteria</taxon>
        <taxon>Bacillati</taxon>
        <taxon>Actinomycetota</taxon>
        <taxon>Actinomycetes</taxon>
        <taxon>Streptosporangiales</taxon>
        <taxon>Streptosporangiaceae</taxon>
        <taxon>Nonomuraea</taxon>
    </lineage>
</organism>
<keyword evidence="2" id="KW-0378">Hydrolase</keyword>